<feature type="chain" id="PRO_5012549510" evidence="2">
    <location>
        <begin position="22"/>
        <end position="98"/>
    </location>
</feature>
<name>A0A1T4JSR0_9HYPH</name>
<protein>
    <submittedName>
        <fullName evidence="3">Uncharacterized protein</fullName>
    </submittedName>
</protein>
<evidence type="ECO:0000256" key="2">
    <source>
        <dbReference type="SAM" id="SignalP"/>
    </source>
</evidence>
<evidence type="ECO:0000313" key="3">
    <source>
        <dbReference type="EMBL" id="SJZ33198.1"/>
    </source>
</evidence>
<sequence length="98" mass="9509">MVKIWSFALAVVCAGATPALAQQGGTTNPTTSSFGGTPGVSNGTTGTTYSVPGSMPQSATPGGTIPMAAGTQDTSKAPSALPNFNNTVSTNSLSSGGR</sequence>
<dbReference type="RefSeq" id="WP_139373697.1">
    <property type="nucleotide sequence ID" value="NZ_FUWJ01000001.1"/>
</dbReference>
<feature type="signal peptide" evidence="2">
    <location>
        <begin position="1"/>
        <end position="21"/>
    </location>
</feature>
<gene>
    <name evidence="3" type="ORF">SAMN02745126_00424</name>
</gene>
<keyword evidence="4" id="KW-1185">Reference proteome</keyword>
<dbReference type="EMBL" id="FUWJ01000001">
    <property type="protein sequence ID" value="SJZ33198.1"/>
    <property type="molecule type" value="Genomic_DNA"/>
</dbReference>
<feature type="region of interest" description="Disordered" evidence="1">
    <location>
        <begin position="18"/>
        <end position="98"/>
    </location>
</feature>
<dbReference type="STRING" id="225324.SAMN02745126_00424"/>
<accession>A0A1T4JSR0</accession>
<reference evidence="4" key="1">
    <citation type="submission" date="2017-02" db="EMBL/GenBank/DDBJ databases">
        <authorList>
            <person name="Varghese N."/>
            <person name="Submissions S."/>
        </authorList>
    </citation>
    <scope>NUCLEOTIDE SEQUENCE [LARGE SCALE GENOMIC DNA]</scope>
    <source>
        <strain evidence="4">ATCC 27094</strain>
    </source>
</reference>
<evidence type="ECO:0000256" key="1">
    <source>
        <dbReference type="SAM" id="MobiDB-lite"/>
    </source>
</evidence>
<dbReference type="Proteomes" id="UP000190092">
    <property type="component" value="Unassembled WGS sequence"/>
</dbReference>
<proteinExistence type="predicted"/>
<organism evidence="3 4">
    <name type="scientific">Enhydrobacter aerosaccus</name>
    <dbReference type="NCBI Taxonomy" id="225324"/>
    <lineage>
        <taxon>Bacteria</taxon>
        <taxon>Pseudomonadati</taxon>
        <taxon>Pseudomonadota</taxon>
        <taxon>Alphaproteobacteria</taxon>
        <taxon>Hyphomicrobiales</taxon>
        <taxon>Enhydrobacter</taxon>
    </lineage>
</organism>
<evidence type="ECO:0000313" key="4">
    <source>
        <dbReference type="Proteomes" id="UP000190092"/>
    </source>
</evidence>
<feature type="compositionally biased region" description="Polar residues" evidence="1">
    <location>
        <begin position="23"/>
        <end position="61"/>
    </location>
</feature>
<feature type="compositionally biased region" description="Polar residues" evidence="1">
    <location>
        <begin position="71"/>
        <end position="98"/>
    </location>
</feature>
<dbReference type="AlphaFoldDB" id="A0A1T4JSR0"/>
<keyword evidence="2" id="KW-0732">Signal</keyword>